<dbReference type="OrthoDB" id="686384at2759"/>
<dbReference type="InterPro" id="IPR035959">
    <property type="entry name" value="RutC-like_sf"/>
</dbReference>
<dbReference type="Gene3D" id="3.90.1490.10">
    <property type="entry name" value="putative n-type atp pyrophosphatase, domain 2"/>
    <property type="match status" value="1"/>
</dbReference>
<sequence>MEVVALVSGGKDNCFTMMRCLDYGHKAKLCSSIHPSPHLFVVALANLIPLDDGVDELDSYMYQTIRRGIVTITVKVAALGLKPSSHLGKELAELKCHLLQMNESYGINVCGEGREYETLTLDCPLFCNARIILDDYEVILHSADSIASVGILHPRAFHLEHKPDSSDRIGDGSVTQDISSCVYEVDEVITRTDEEKHTLNPAVDACTNIDLCISKIGKNLRSISCWIQDRSRDLEGYLVIFYCSIASVGLKEDLIAVLSGIDNQLQEEGLGWVNVLYVHLYISNMKEFGLANEVYVSFITEKKCYLGVPSRSTIELPLVQVGLGKAYVEVLVSDELKKRVLHVQSISCWAPSCIGPYIQATLYGEVLYMAGQLGLDPPTMKLCPGGATAELELALQNSEAVANAFSCSIYSSAIHFLVYCSAQLTSDEKDEVEQTLQSSYITRLDCSKTGLYPTVLYVFAPDLPKGARVEIKPILYVPTNDDGVATREMETGMTQPAPSQAWSAQYSDLHDSCCQIHTIDGRICSAVVSVTSDIASKICSTAGQLYHTEDNLKAMARFCAFQIVKILGDNKFSWDSITMLRFYYSVEHSVEADAMSRAFSEAFTELAEDNGSLRTDESPCYNIVPVSGSGCSASQIAVSETEAA</sequence>
<dbReference type="GO" id="GO:0017183">
    <property type="term" value="P:protein histidyl modification to diphthamide"/>
    <property type="evidence" value="ECO:0007669"/>
    <property type="project" value="TreeGrafter"/>
</dbReference>
<organism evidence="2 3">
    <name type="scientific">Panicum miliaceum</name>
    <name type="common">Proso millet</name>
    <name type="synonym">Broomcorn millet</name>
    <dbReference type="NCBI Taxonomy" id="4540"/>
    <lineage>
        <taxon>Eukaryota</taxon>
        <taxon>Viridiplantae</taxon>
        <taxon>Streptophyta</taxon>
        <taxon>Embryophyta</taxon>
        <taxon>Tracheophyta</taxon>
        <taxon>Spermatophyta</taxon>
        <taxon>Magnoliopsida</taxon>
        <taxon>Liliopsida</taxon>
        <taxon>Poales</taxon>
        <taxon>Poaceae</taxon>
        <taxon>PACMAD clade</taxon>
        <taxon>Panicoideae</taxon>
        <taxon>Panicodae</taxon>
        <taxon>Paniceae</taxon>
        <taxon>Panicinae</taxon>
        <taxon>Panicum</taxon>
        <taxon>Panicum sect. Panicum</taxon>
    </lineage>
</organism>
<dbReference type="Pfam" id="PF01902">
    <property type="entry name" value="Diphthami_syn_2"/>
    <property type="match status" value="1"/>
</dbReference>
<dbReference type="Proteomes" id="UP000275267">
    <property type="component" value="Unassembled WGS sequence"/>
</dbReference>
<dbReference type="STRING" id="4540.A0A3L6QH46"/>
<dbReference type="Pfam" id="PF01042">
    <property type="entry name" value="Ribonuc_L-PSP"/>
    <property type="match status" value="2"/>
</dbReference>
<comment type="caution">
    <text evidence="2">The sequence shown here is derived from an EMBL/GenBank/DDBJ whole genome shotgun (WGS) entry which is preliminary data.</text>
</comment>
<protein>
    <submittedName>
        <fullName evidence="2">Diphthine--ammonia ligase isoform X2</fullName>
    </submittedName>
</protein>
<dbReference type="FunFam" id="3.30.1330.40:FF:000009">
    <property type="entry name" value="Endoribonuclease"/>
    <property type="match status" value="1"/>
</dbReference>
<dbReference type="CDD" id="cd06156">
    <property type="entry name" value="eu_AANH_C_2"/>
    <property type="match status" value="1"/>
</dbReference>
<keyword evidence="2" id="KW-0436">Ligase</keyword>
<name>A0A3L6QH46_PANMI</name>
<evidence type="ECO:0000259" key="1">
    <source>
        <dbReference type="Pfam" id="PF01902"/>
    </source>
</evidence>
<dbReference type="AlphaFoldDB" id="A0A3L6QH46"/>
<keyword evidence="3" id="KW-1185">Reference proteome</keyword>
<dbReference type="InterPro" id="IPR002761">
    <property type="entry name" value="Diphthami_syn_dom"/>
</dbReference>
<gene>
    <name evidence="2" type="ORF">C2845_PM12G30430</name>
</gene>
<dbReference type="PANTHER" id="PTHR12196">
    <property type="entry name" value="DOMAIN OF UNKNOWN FUNCTION 71 DUF71 -CONTAINING PROTEIN"/>
    <property type="match status" value="1"/>
</dbReference>
<dbReference type="FunFam" id="3.90.1490.10:FF:000002">
    <property type="entry name" value="Diphthine--ammonia ligase"/>
    <property type="match status" value="1"/>
</dbReference>
<dbReference type="SUPFAM" id="SSF52402">
    <property type="entry name" value="Adenine nucleotide alpha hydrolases-like"/>
    <property type="match status" value="1"/>
</dbReference>
<dbReference type="SUPFAM" id="SSF55298">
    <property type="entry name" value="YjgF-like"/>
    <property type="match status" value="2"/>
</dbReference>
<dbReference type="PANTHER" id="PTHR12196:SF2">
    <property type="entry name" value="DIPHTHINE--AMMONIA LIGASE"/>
    <property type="match status" value="1"/>
</dbReference>
<dbReference type="FunFam" id="3.30.1330.40:FF:000016">
    <property type="entry name" value="Endoribonuclease"/>
    <property type="match status" value="1"/>
</dbReference>
<evidence type="ECO:0000313" key="3">
    <source>
        <dbReference type="Proteomes" id="UP000275267"/>
    </source>
</evidence>
<dbReference type="InterPro" id="IPR030662">
    <property type="entry name" value="DPH6/MJ0570"/>
</dbReference>
<proteinExistence type="predicted"/>
<accession>A0A3L6QH46</accession>
<evidence type="ECO:0000313" key="2">
    <source>
        <dbReference type="EMBL" id="RLM78696.1"/>
    </source>
</evidence>
<dbReference type="InterPro" id="IPR006175">
    <property type="entry name" value="YjgF/YER057c/UK114"/>
</dbReference>
<dbReference type="GO" id="GO:0017178">
    <property type="term" value="F:diphthine-ammonia ligase activity"/>
    <property type="evidence" value="ECO:0007669"/>
    <property type="project" value="TreeGrafter"/>
</dbReference>
<feature type="domain" description="Diphthamide synthase" evidence="1">
    <location>
        <begin position="58"/>
        <end position="142"/>
    </location>
</feature>
<reference evidence="3" key="1">
    <citation type="journal article" date="2019" name="Nat. Commun.">
        <title>The genome of broomcorn millet.</title>
        <authorList>
            <person name="Zou C."/>
            <person name="Miki D."/>
            <person name="Li D."/>
            <person name="Tang Q."/>
            <person name="Xiao L."/>
            <person name="Rajput S."/>
            <person name="Deng P."/>
            <person name="Jia W."/>
            <person name="Huang R."/>
            <person name="Zhang M."/>
            <person name="Sun Y."/>
            <person name="Hu J."/>
            <person name="Fu X."/>
            <person name="Schnable P.S."/>
            <person name="Li F."/>
            <person name="Zhang H."/>
            <person name="Feng B."/>
            <person name="Zhu X."/>
            <person name="Liu R."/>
            <person name="Schnable J.C."/>
            <person name="Zhu J.-K."/>
            <person name="Zhang H."/>
        </authorList>
    </citation>
    <scope>NUCLEOTIDE SEQUENCE [LARGE SCALE GENOMIC DNA]</scope>
</reference>
<dbReference type="Gene3D" id="3.30.1330.40">
    <property type="entry name" value="RutC-like"/>
    <property type="match status" value="2"/>
</dbReference>
<dbReference type="EMBL" id="PQIB02000012">
    <property type="protein sequence ID" value="RLM78696.1"/>
    <property type="molecule type" value="Genomic_DNA"/>
</dbReference>